<evidence type="ECO:0000259" key="1">
    <source>
        <dbReference type="Pfam" id="PF01522"/>
    </source>
</evidence>
<dbReference type="GO" id="GO:0005975">
    <property type="term" value="P:carbohydrate metabolic process"/>
    <property type="evidence" value="ECO:0007669"/>
    <property type="project" value="InterPro"/>
</dbReference>
<dbReference type="Pfam" id="PF01522">
    <property type="entry name" value="Polysacc_deac_1"/>
    <property type="match status" value="1"/>
</dbReference>
<protein>
    <submittedName>
        <fullName evidence="2">Predicted deacetylase</fullName>
    </submittedName>
</protein>
<dbReference type="InterPro" id="IPR002509">
    <property type="entry name" value="NODB_dom"/>
</dbReference>
<organism evidence="2 3">
    <name type="scientific">Psychromonas ingrahamii (strain DSM 17664 / CCUG 51855 / 37)</name>
    <dbReference type="NCBI Taxonomy" id="357804"/>
    <lineage>
        <taxon>Bacteria</taxon>
        <taxon>Pseudomonadati</taxon>
        <taxon>Pseudomonadota</taxon>
        <taxon>Gammaproteobacteria</taxon>
        <taxon>Alteromonadales</taxon>
        <taxon>Psychromonadaceae</taxon>
        <taxon>Psychromonas</taxon>
    </lineage>
</organism>
<dbReference type="STRING" id="357804.Ping_0784"/>
<sequence length="220" mass="25986">MIYINAHSLYSLSTDRVELEKWFRNLYILLSFFGLHKDNIYVTFDDFYIDENKLLESLISLGIKNIYIFYSPNLLSVDDMSSYISINSSKPIKPGNKKNLLSIKSKYPFIKIGVHGMSHENYSNVTLEESVNLFEKQIEYHKHNFDEECLYFAFPYGRAPDEIINRASEYFHFTFLSDNRYKITTYVEQDKFGGIINRRHLEIGGNLIKLFILLLREKLK</sequence>
<gene>
    <name evidence="2" type="ordered locus">Ping_0784</name>
</gene>
<keyword evidence="3" id="KW-1185">Reference proteome</keyword>
<proteinExistence type="predicted"/>
<dbReference type="AlphaFoldDB" id="A1ST14"/>
<dbReference type="SUPFAM" id="SSF88713">
    <property type="entry name" value="Glycoside hydrolase/deacetylase"/>
    <property type="match status" value="1"/>
</dbReference>
<dbReference type="EMBL" id="CP000510">
    <property type="protein sequence ID" value="ABM02629.1"/>
    <property type="molecule type" value="Genomic_DNA"/>
</dbReference>
<reference evidence="2 3" key="1">
    <citation type="submission" date="2007-01" db="EMBL/GenBank/DDBJ databases">
        <title>Complete sequence of Psychromonas ingrahamii 37.</title>
        <authorList>
            <consortium name="US DOE Joint Genome Institute"/>
            <person name="Copeland A."/>
            <person name="Lucas S."/>
            <person name="Lapidus A."/>
            <person name="Barry K."/>
            <person name="Detter J.C."/>
            <person name="Glavina del Rio T."/>
            <person name="Hammon N."/>
            <person name="Israni S."/>
            <person name="Dalin E."/>
            <person name="Tice H."/>
            <person name="Pitluck S."/>
            <person name="Thompson L.S."/>
            <person name="Brettin T."/>
            <person name="Bruce D."/>
            <person name="Han C."/>
            <person name="Tapia R."/>
            <person name="Schmutz J."/>
            <person name="Larimer F."/>
            <person name="Land M."/>
            <person name="Hauser L."/>
            <person name="Kyrpides N."/>
            <person name="Ivanova N."/>
            <person name="Staley J."/>
            <person name="Richardson P."/>
        </authorList>
    </citation>
    <scope>NUCLEOTIDE SEQUENCE [LARGE SCALE GENOMIC DNA]</scope>
    <source>
        <strain evidence="2 3">37</strain>
    </source>
</reference>
<evidence type="ECO:0000313" key="3">
    <source>
        <dbReference type="Proteomes" id="UP000000639"/>
    </source>
</evidence>
<dbReference type="eggNOG" id="COG0726">
    <property type="taxonomic scope" value="Bacteria"/>
</dbReference>
<feature type="domain" description="NodB homology" evidence="1">
    <location>
        <begin position="36"/>
        <end position="169"/>
    </location>
</feature>
<evidence type="ECO:0000313" key="2">
    <source>
        <dbReference type="EMBL" id="ABM02629.1"/>
    </source>
</evidence>
<dbReference type="InterPro" id="IPR011330">
    <property type="entry name" value="Glyco_hydro/deAcase_b/a-brl"/>
</dbReference>
<name>A1ST14_PSYIN</name>
<accession>A1ST14</accession>
<dbReference type="GO" id="GO:0016810">
    <property type="term" value="F:hydrolase activity, acting on carbon-nitrogen (but not peptide) bonds"/>
    <property type="evidence" value="ECO:0007669"/>
    <property type="project" value="InterPro"/>
</dbReference>
<dbReference type="Proteomes" id="UP000000639">
    <property type="component" value="Chromosome"/>
</dbReference>
<dbReference type="Gene3D" id="3.20.20.370">
    <property type="entry name" value="Glycoside hydrolase/deacetylase"/>
    <property type="match status" value="1"/>
</dbReference>
<dbReference type="HOGENOM" id="CLU_1255100_0_0_6"/>
<dbReference type="KEGG" id="pin:Ping_0784"/>